<feature type="binding site" evidence="13">
    <location>
        <position position="322"/>
    </location>
    <ligand>
        <name>ATP</name>
        <dbReference type="ChEBI" id="CHEBI:30616"/>
    </ligand>
</feature>
<evidence type="ECO:0000259" key="19">
    <source>
        <dbReference type="PROSITE" id="PS51987"/>
    </source>
</evidence>
<feature type="binding site" evidence="12">
    <location>
        <position position="293"/>
    </location>
    <ligand>
        <name>L-glutamate</name>
        <dbReference type="ChEBI" id="CHEBI:29985"/>
    </ligand>
</feature>
<feature type="binding site" evidence="14">
    <location>
        <position position="130"/>
    </location>
    <ligand>
        <name>Mg(2+)</name>
        <dbReference type="ChEBI" id="CHEBI:18420"/>
        <label>1</label>
    </ligand>
</feature>
<comment type="cofactor">
    <cofactor evidence="14">
        <name>Mg(2+)</name>
        <dbReference type="ChEBI" id="CHEBI:18420"/>
    </cofactor>
    <text evidence="14">Binds 2 Mg(2+) ions per subunit.</text>
</comment>
<dbReference type="GO" id="GO:0005524">
    <property type="term" value="F:ATP binding"/>
    <property type="evidence" value="ECO:0007669"/>
    <property type="project" value="UniProtKB-KW"/>
</dbReference>
<dbReference type="EC" id="6.3.1.2" evidence="3"/>
<dbReference type="InterPro" id="IPR004809">
    <property type="entry name" value="Gln_synth_I"/>
</dbReference>
<dbReference type="PANTHER" id="PTHR43785">
    <property type="entry name" value="GAMMA-GLUTAMYLPUTRESCINE SYNTHETASE"/>
    <property type="match status" value="1"/>
</dbReference>
<dbReference type="AlphaFoldDB" id="A0A174SXX7"/>
<evidence type="ECO:0000256" key="14">
    <source>
        <dbReference type="PIRSR" id="PIRSR604809-3"/>
    </source>
</evidence>
<feature type="binding site" evidence="14">
    <location>
        <position position="243"/>
    </location>
    <ligand>
        <name>Mg(2+)</name>
        <dbReference type="ChEBI" id="CHEBI:18420"/>
        <label>1</label>
    </ligand>
</feature>
<comment type="subcellular location">
    <subcellularLocation>
        <location evidence="1">Cytoplasm</location>
    </subcellularLocation>
</comment>
<dbReference type="SUPFAM" id="SSF54368">
    <property type="entry name" value="Glutamine synthetase, N-terminal domain"/>
    <property type="match status" value="1"/>
</dbReference>
<organism evidence="20 21">
    <name type="scientific">Clostridium paraputrificum</name>
    <dbReference type="NCBI Taxonomy" id="29363"/>
    <lineage>
        <taxon>Bacteria</taxon>
        <taxon>Bacillati</taxon>
        <taxon>Bacillota</taxon>
        <taxon>Clostridia</taxon>
        <taxon>Eubacteriales</taxon>
        <taxon>Clostridiaceae</taxon>
        <taxon>Clostridium</taxon>
    </lineage>
</organism>
<dbReference type="GO" id="GO:0004356">
    <property type="term" value="F:glutamine synthetase activity"/>
    <property type="evidence" value="ECO:0007669"/>
    <property type="project" value="UniProtKB-EC"/>
</dbReference>
<evidence type="ECO:0000256" key="16">
    <source>
        <dbReference type="PROSITE-ProRule" id="PRU01330"/>
    </source>
</evidence>
<evidence type="ECO:0000256" key="4">
    <source>
        <dbReference type="ARBA" id="ARBA00021364"/>
    </source>
</evidence>
<dbReference type="eggNOG" id="COG0174">
    <property type="taxonomic scope" value="Bacteria"/>
</dbReference>
<dbReference type="Gene3D" id="3.10.20.70">
    <property type="entry name" value="Glutamine synthetase, N-terminal domain"/>
    <property type="match status" value="1"/>
</dbReference>
<feature type="binding site" evidence="13">
    <location>
        <position position="182"/>
    </location>
    <ligand>
        <name>ATP</name>
        <dbReference type="ChEBI" id="CHEBI:30616"/>
    </ligand>
</feature>
<evidence type="ECO:0000256" key="9">
    <source>
        <dbReference type="ARBA" id="ARBA00022840"/>
    </source>
</evidence>
<dbReference type="SUPFAM" id="SSF55931">
    <property type="entry name" value="Glutamine synthetase/guanido kinase"/>
    <property type="match status" value="1"/>
</dbReference>
<feature type="binding site" evidence="14">
    <location>
        <position position="194"/>
    </location>
    <ligand>
        <name>Mg(2+)</name>
        <dbReference type="ChEBI" id="CHEBI:18420"/>
        <label>1</label>
    </ligand>
</feature>
<dbReference type="NCBIfam" id="TIGR00653">
    <property type="entry name" value="GlnA"/>
    <property type="match status" value="1"/>
</dbReference>
<dbReference type="GO" id="GO:0006542">
    <property type="term" value="P:glutamine biosynthetic process"/>
    <property type="evidence" value="ECO:0007669"/>
    <property type="project" value="InterPro"/>
</dbReference>
<keyword evidence="8 13" id="KW-0547">Nucleotide-binding</keyword>
<proteinExistence type="inferred from homology"/>
<gene>
    <name evidence="20" type="ORF">CP373A1_12450</name>
</gene>
<dbReference type="Proteomes" id="UP000092714">
    <property type="component" value="Unassembled WGS sequence"/>
</dbReference>
<feature type="binding site" evidence="14">
    <location>
        <position position="132"/>
    </location>
    <ligand>
        <name>Mg(2+)</name>
        <dbReference type="ChEBI" id="CHEBI:18420"/>
        <label>1</label>
    </ligand>
</feature>
<evidence type="ECO:0000256" key="15">
    <source>
        <dbReference type="PIRSR" id="PIRSR604809-50"/>
    </source>
</evidence>
<dbReference type="Pfam" id="PF00120">
    <property type="entry name" value="Gln-synt_C"/>
    <property type="match status" value="1"/>
</dbReference>
<dbReference type="SMART" id="SM01230">
    <property type="entry name" value="Gln-synt_C"/>
    <property type="match status" value="1"/>
</dbReference>
<dbReference type="PROSITE" id="PS51986">
    <property type="entry name" value="GS_BETA_GRASP"/>
    <property type="match status" value="1"/>
</dbReference>
<evidence type="ECO:0000256" key="2">
    <source>
        <dbReference type="ARBA" id="ARBA00009897"/>
    </source>
</evidence>
<evidence type="ECO:0000256" key="10">
    <source>
        <dbReference type="ARBA" id="ARBA00030136"/>
    </source>
</evidence>
<evidence type="ECO:0000313" key="21">
    <source>
        <dbReference type="Proteomes" id="UP000092714"/>
    </source>
</evidence>
<evidence type="ECO:0000256" key="3">
    <source>
        <dbReference type="ARBA" id="ARBA00012937"/>
    </source>
</evidence>
<comment type="similarity">
    <text evidence="2 16 17">Belongs to the glutamine synthetase family.</text>
</comment>
<feature type="binding site" evidence="14">
    <location>
        <position position="187"/>
    </location>
    <ligand>
        <name>Mg(2+)</name>
        <dbReference type="ChEBI" id="CHEBI:18420"/>
        <label>1</label>
    </ligand>
</feature>
<feature type="binding site" evidence="12">
    <location>
        <position position="329"/>
    </location>
    <ligand>
        <name>L-glutamate</name>
        <dbReference type="ChEBI" id="CHEBI:29985"/>
    </ligand>
</feature>
<keyword evidence="14" id="KW-0460">Magnesium</keyword>
<evidence type="ECO:0000256" key="17">
    <source>
        <dbReference type="RuleBase" id="RU000384"/>
    </source>
</evidence>
<feature type="binding site" evidence="13">
    <location>
        <begin position="197"/>
        <end position="199"/>
    </location>
    <ligand>
        <name>ATP</name>
        <dbReference type="ChEBI" id="CHEBI:30616"/>
    </ligand>
</feature>
<dbReference type="PANTHER" id="PTHR43785:SF12">
    <property type="entry name" value="TYPE-1 GLUTAMINE SYNTHETASE 2"/>
    <property type="match status" value="1"/>
</dbReference>
<protein>
    <recommendedName>
        <fullName evidence="4">Glutamine synthetase</fullName>
        <ecNumber evidence="3">6.3.1.2</ecNumber>
    </recommendedName>
    <alternativeName>
        <fullName evidence="11">Glutamate--ammonia ligase</fullName>
    </alternativeName>
    <alternativeName>
        <fullName evidence="10">Glutamine synthetase I alpha</fullName>
    </alternativeName>
</protein>
<dbReference type="InterPro" id="IPR008147">
    <property type="entry name" value="Gln_synt_N"/>
</dbReference>
<accession>A0A174SXX7</accession>
<dbReference type="InterPro" id="IPR008146">
    <property type="entry name" value="Gln_synth_cat_dom"/>
</dbReference>
<keyword evidence="5" id="KW-0963">Cytoplasm</keyword>
<dbReference type="InterPro" id="IPR036651">
    <property type="entry name" value="Gln_synt_N_sf"/>
</dbReference>
<keyword evidence="9 13" id="KW-0067">ATP-binding</keyword>
<dbReference type="OrthoDB" id="9807095at2"/>
<reference evidence="20 21" key="1">
    <citation type="submission" date="2016-06" db="EMBL/GenBank/DDBJ databases">
        <authorList>
            <person name="Kjaerup R.B."/>
            <person name="Dalgaard T.S."/>
            <person name="Juul-Madsen H.R."/>
        </authorList>
    </citation>
    <scope>NUCLEOTIDE SEQUENCE [LARGE SCALE GENOMIC DNA]</scope>
    <source>
        <strain evidence="20 21">373-A1</strain>
    </source>
</reference>
<dbReference type="RefSeq" id="WP_055183808.1">
    <property type="nucleotide sequence ID" value="NZ_CZBQ01000003.1"/>
</dbReference>
<dbReference type="Pfam" id="PF03951">
    <property type="entry name" value="Gln-synt_N"/>
    <property type="match status" value="1"/>
</dbReference>
<dbReference type="Gene3D" id="3.30.590.10">
    <property type="entry name" value="Glutamine synthetase/guanido kinase, catalytic domain"/>
    <property type="match status" value="1"/>
</dbReference>
<evidence type="ECO:0000256" key="13">
    <source>
        <dbReference type="PIRSR" id="PIRSR604809-2"/>
    </source>
</evidence>
<sequence>MDRTISEIIKFVDDNDIKFIRLQFCDILGELKNISIMSSQLERAFKYGISFDASSIKGFLDIEESDLFLYPDPSTLTILPWRPQEGRVARFFCYIKKPNGEIFEGDTRYILKKTEDELWSKGYLSKVGPECEFYLFKRDDEGDPILIPHDLAGYFDVAPFDKGENVRREICLTLEDMGLTPESSHHESGPGQNEIDFMYDGSLASADNFITFKNVVKTIASLNGLHGSFMPKPFIDKSGSGLHINLSLFKDEDNIFLTDVNHNKNAESFIAGILGRIKEITAVLNPTVNSYKRFGGYEAPKYITWSHNNRSQLIRIPASKDKYCRMELRSADCTCNPYMAFSLLLKAGLEGIEKNKKLIAPVDKNMYSSLLEKDIDSLPDNLGEAINIMEKSTFVKESLGDFVFNKFIENKKNEWKHYEEKCVQNDEVSDWEINNYFIKL</sequence>
<feature type="modified residue" description="O-AMP-tyrosine" evidence="15">
    <location>
        <position position="367"/>
    </location>
</feature>
<evidence type="ECO:0000259" key="18">
    <source>
        <dbReference type="PROSITE" id="PS51986"/>
    </source>
</evidence>
<evidence type="ECO:0000313" key="20">
    <source>
        <dbReference type="EMBL" id="OBY09907.1"/>
    </source>
</evidence>
<keyword evidence="15" id="KW-0597">Phosphoprotein</keyword>
<dbReference type="InterPro" id="IPR014746">
    <property type="entry name" value="Gln_synth/guanido_kin_cat_dom"/>
</dbReference>
<keyword evidence="7 14" id="KW-0479">Metal-binding</keyword>
<feature type="binding site" evidence="14">
    <location>
        <position position="327"/>
    </location>
    <ligand>
        <name>Mg(2+)</name>
        <dbReference type="ChEBI" id="CHEBI:18420"/>
        <label>1</label>
    </ligand>
</feature>
<feature type="domain" description="GS beta-grasp" evidence="18">
    <location>
        <begin position="15"/>
        <end position="100"/>
    </location>
</feature>
<keyword evidence="6 20" id="KW-0436">Ligase</keyword>
<comment type="caution">
    <text evidence="20">The sequence shown here is derived from an EMBL/GenBank/DDBJ whole genome shotgun (WGS) entry which is preliminary data.</text>
</comment>
<dbReference type="GO" id="GO:0046872">
    <property type="term" value="F:metal ion binding"/>
    <property type="evidence" value="ECO:0007669"/>
    <property type="project" value="UniProtKB-KW"/>
</dbReference>
<keyword evidence="21" id="KW-1185">Reference proteome</keyword>
<dbReference type="EMBL" id="MAPZ01000025">
    <property type="protein sequence ID" value="OBY09907.1"/>
    <property type="molecule type" value="Genomic_DNA"/>
</dbReference>
<evidence type="ECO:0000256" key="1">
    <source>
        <dbReference type="ARBA" id="ARBA00004496"/>
    </source>
</evidence>
<evidence type="ECO:0000256" key="5">
    <source>
        <dbReference type="ARBA" id="ARBA00022490"/>
    </source>
</evidence>
<feature type="binding site" evidence="12">
    <location>
        <position position="298"/>
    </location>
    <ligand>
        <name>L-glutamate</name>
        <dbReference type="ChEBI" id="CHEBI:29985"/>
    </ligand>
</feature>
<evidence type="ECO:0000256" key="8">
    <source>
        <dbReference type="ARBA" id="ARBA00022741"/>
    </source>
</evidence>
<dbReference type="GO" id="GO:0005737">
    <property type="term" value="C:cytoplasm"/>
    <property type="evidence" value="ECO:0007669"/>
    <property type="project" value="UniProtKB-SubCell"/>
</dbReference>
<evidence type="ECO:0000256" key="12">
    <source>
        <dbReference type="PIRSR" id="PIRSR604809-1"/>
    </source>
</evidence>
<dbReference type="PROSITE" id="PS51987">
    <property type="entry name" value="GS_CATALYTIC"/>
    <property type="match status" value="1"/>
</dbReference>
<feature type="domain" description="GS catalytic" evidence="19">
    <location>
        <begin position="107"/>
        <end position="440"/>
    </location>
</feature>
<name>A0A174SXX7_9CLOT</name>
<feature type="binding site" evidence="12">
    <location>
        <position position="310"/>
    </location>
    <ligand>
        <name>L-glutamate</name>
        <dbReference type="ChEBI" id="CHEBI:29985"/>
    </ligand>
</feature>
<feature type="binding site" evidence="13">
    <location>
        <position position="310"/>
    </location>
    <ligand>
        <name>ATP</name>
        <dbReference type="ChEBI" id="CHEBI:30616"/>
    </ligand>
</feature>
<evidence type="ECO:0000256" key="11">
    <source>
        <dbReference type="ARBA" id="ARBA00030668"/>
    </source>
</evidence>
<evidence type="ECO:0000256" key="7">
    <source>
        <dbReference type="ARBA" id="ARBA00022723"/>
    </source>
</evidence>
<evidence type="ECO:0000256" key="6">
    <source>
        <dbReference type="ARBA" id="ARBA00022598"/>
    </source>
</evidence>